<evidence type="ECO:0008006" key="3">
    <source>
        <dbReference type="Google" id="ProtNLM"/>
    </source>
</evidence>
<proteinExistence type="predicted"/>
<gene>
    <name evidence="1" type="ORF">J2X20_004076</name>
</gene>
<dbReference type="PROSITE" id="PS51257">
    <property type="entry name" value="PROKAR_LIPOPROTEIN"/>
    <property type="match status" value="1"/>
</dbReference>
<dbReference type="EMBL" id="JAVDXU010000003">
    <property type="protein sequence ID" value="MDR7271408.1"/>
    <property type="molecule type" value="Genomic_DNA"/>
</dbReference>
<sequence length="251" mass="27532">MKRAIYGLVLAAVGCANPPPPVVDSAPQFAQQLAGKRYGFYVGPQKQAPIESGRPDEDYGYEGLRAVFQPLASVCARERGVVAVATTRVNGQKLPSAVTCEAPQGALWGVTVRYSPLDLDTAKNGGWAWLTLRTQFVAAADLAAAREQAETRRQAEAEAQRRDDLARREARERYLAALEPFRAGLKPATRVKWREPTSGFIGTGLVVRVDGELVQVQFDNLLFGADSVRHVRRAELEPWDGVPTGSRYQLR</sequence>
<accession>A0ABU1YRN0</accession>
<reference evidence="1 2" key="1">
    <citation type="submission" date="2023-07" db="EMBL/GenBank/DDBJ databases">
        <title>Sorghum-associated microbial communities from plants grown in Nebraska, USA.</title>
        <authorList>
            <person name="Schachtman D."/>
        </authorList>
    </citation>
    <scope>NUCLEOTIDE SEQUENCE [LARGE SCALE GENOMIC DNA]</scope>
    <source>
        <strain evidence="1 2">BE314</strain>
    </source>
</reference>
<organism evidence="1 2">
    <name type="scientific">Roseateles saccharophilus</name>
    <name type="common">Pseudomonas saccharophila</name>
    <dbReference type="NCBI Taxonomy" id="304"/>
    <lineage>
        <taxon>Bacteria</taxon>
        <taxon>Pseudomonadati</taxon>
        <taxon>Pseudomonadota</taxon>
        <taxon>Betaproteobacteria</taxon>
        <taxon>Burkholderiales</taxon>
        <taxon>Sphaerotilaceae</taxon>
        <taxon>Roseateles</taxon>
    </lineage>
</organism>
<evidence type="ECO:0000313" key="1">
    <source>
        <dbReference type="EMBL" id="MDR7271408.1"/>
    </source>
</evidence>
<evidence type="ECO:0000313" key="2">
    <source>
        <dbReference type="Proteomes" id="UP001180453"/>
    </source>
</evidence>
<dbReference type="RefSeq" id="WP_310268586.1">
    <property type="nucleotide sequence ID" value="NZ_JAVDXU010000003.1"/>
</dbReference>
<comment type="caution">
    <text evidence="1">The sequence shown here is derived from an EMBL/GenBank/DDBJ whole genome shotgun (WGS) entry which is preliminary data.</text>
</comment>
<name>A0ABU1YRN0_ROSSA</name>
<keyword evidence="2" id="KW-1185">Reference proteome</keyword>
<dbReference type="Proteomes" id="UP001180453">
    <property type="component" value="Unassembled WGS sequence"/>
</dbReference>
<protein>
    <recommendedName>
        <fullName evidence="3">Lipoprotein</fullName>
    </recommendedName>
</protein>